<dbReference type="RefSeq" id="XP_066079450.1">
    <property type="nucleotide sequence ID" value="XM_066223353.1"/>
</dbReference>
<evidence type="ECO:0000256" key="3">
    <source>
        <dbReference type="ARBA" id="ARBA00023242"/>
    </source>
</evidence>
<dbReference type="GeneID" id="91098315"/>
<evidence type="ECO:0000256" key="2">
    <source>
        <dbReference type="ARBA" id="ARBA00010878"/>
    </source>
</evidence>
<feature type="region of interest" description="Disordered" evidence="4">
    <location>
        <begin position="1"/>
        <end position="38"/>
    </location>
</feature>
<dbReference type="EMBL" id="CP144108">
    <property type="protein sequence ID" value="WWC92688.1"/>
    <property type="molecule type" value="Genomic_DNA"/>
</dbReference>
<dbReference type="Pfam" id="PF06229">
    <property type="entry name" value="FRG1"/>
    <property type="match status" value="1"/>
</dbReference>
<evidence type="ECO:0008006" key="7">
    <source>
        <dbReference type="Google" id="ProtNLM"/>
    </source>
</evidence>
<dbReference type="SUPFAM" id="SSF50405">
    <property type="entry name" value="Actin-crosslinking proteins"/>
    <property type="match status" value="1"/>
</dbReference>
<accession>A0AAX4K6G2</accession>
<feature type="region of interest" description="Disordered" evidence="4">
    <location>
        <begin position="247"/>
        <end position="304"/>
    </location>
</feature>
<keyword evidence="3" id="KW-0539">Nucleus</keyword>
<evidence type="ECO:0000256" key="4">
    <source>
        <dbReference type="SAM" id="MobiDB-lite"/>
    </source>
</evidence>
<dbReference type="InterPro" id="IPR008999">
    <property type="entry name" value="Actin-crosslinking"/>
</dbReference>
<name>A0AAX4K6G2_9TREE</name>
<proteinExistence type="inferred from homology"/>
<evidence type="ECO:0000256" key="1">
    <source>
        <dbReference type="ARBA" id="ARBA00004604"/>
    </source>
</evidence>
<dbReference type="GO" id="GO:0051015">
    <property type="term" value="F:actin filament binding"/>
    <property type="evidence" value="ECO:0007669"/>
    <property type="project" value="TreeGrafter"/>
</dbReference>
<dbReference type="Gene3D" id="2.80.10.50">
    <property type="match status" value="1"/>
</dbReference>
<dbReference type="InterPro" id="IPR010414">
    <property type="entry name" value="FRG1"/>
</dbReference>
<comment type="similarity">
    <text evidence="2">Belongs to the FRG1 family.</text>
</comment>
<feature type="compositionally biased region" description="Basic residues" evidence="4">
    <location>
        <begin position="9"/>
        <end position="26"/>
    </location>
</feature>
<reference evidence="5 6" key="1">
    <citation type="submission" date="2024-01" db="EMBL/GenBank/DDBJ databases">
        <title>Comparative genomics of Cryptococcus and Kwoniella reveals pathogenesis evolution and contrasting modes of karyotype evolution via chromosome fusion or intercentromeric recombination.</title>
        <authorList>
            <person name="Coelho M.A."/>
            <person name="David-Palma M."/>
            <person name="Shea T."/>
            <person name="Bowers K."/>
            <person name="McGinley-Smith S."/>
            <person name="Mohammad A.W."/>
            <person name="Gnirke A."/>
            <person name="Yurkov A.M."/>
            <person name="Nowrousian M."/>
            <person name="Sun S."/>
            <person name="Cuomo C.A."/>
            <person name="Heitman J."/>
        </authorList>
    </citation>
    <scope>NUCLEOTIDE SEQUENCE [LARGE SCALE GENOMIC DNA]</scope>
    <source>
        <strain evidence="5 6">CBS 6074</strain>
    </source>
</reference>
<dbReference type="CDD" id="cd23339">
    <property type="entry name" value="beta-trefoil_FSCN_fungal_FRG1-like"/>
    <property type="match status" value="1"/>
</dbReference>
<organism evidence="5 6">
    <name type="scientific">Kwoniella dendrophila CBS 6074</name>
    <dbReference type="NCBI Taxonomy" id="1295534"/>
    <lineage>
        <taxon>Eukaryota</taxon>
        <taxon>Fungi</taxon>
        <taxon>Dikarya</taxon>
        <taxon>Basidiomycota</taxon>
        <taxon>Agaricomycotina</taxon>
        <taxon>Tremellomycetes</taxon>
        <taxon>Tremellales</taxon>
        <taxon>Cryptococcaceae</taxon>
        <taxon>Kwoniella</taxon>
    </lineage>
</organism>
<dbReference type="PANTHER" id="PTHR12928:SF0">
    <property type="entry name" value="FSHD REGION GENE 1"/>
    <property type="match status" value="1"/>
</dbReference>
<protein>
    <recommendedName>
        <fullName evidence="7">Protein FRG1</fullName>
    </recommendedName>
</protein>
<keyword evidence="6" id="KW-1185">Reference proteome</keyword>
<evidence type="ECO:0000313" key="6">
    <source>
        <dbReference type="Proteomes" id="UP001355207"/>
    </source>
</evidence>
<dbReference type="PANTHER" id="PTHR12928">
    <property type="entry name" value="FRG1 PROTEIN"/>
    <property type="match status" value="1"/>
</dbReference>
<sequence length="324" mass="35398">MSSSGVVSKKLKFKGDKTKKKKRSHNHSGGGGDAEDELAALAAADPRGWVFPEHPMEINGPAFILLPSEPLTCLAWDSTRQRVYAAPVDIPQTPEGMNELSESEILQTIEPSDINHVWVISRLSGSEDVISLRTSTGTFLTATPSGTLTATTPSRGPLEAFIPQPFTSTSKIEPSSSSSAGFPEWSLQTQHNSKYLSASLPTGLSVGGSKLKAELRIDVDTPGSHEKIRIKCQREFVYKAKLQLEQSKEGSTSVSKKRFLDGGPNEGSMEDELKRNRESQTWGGGRTIVSEKDRRDLKKARKEGKLGEAMLDRRAALKSDRYAK</sequence>
<dbReference type="GO" id="GO:0005730">
    <property type="term" value="C:nucleolus"/>
    <property type="evidence" value="ECO:0007669"/>
    <property type="project" value="UniProtKB-SubCell"/>
</dbReference>
<evidence type="ECO:0000313" key="5">
    <source>
        <dbReference type="EMBL" id="WWC92688.1"/>
    </source>
</evidence>
<dbReference type="GO" id="GO:0071013">
    <property type="term" value="C:catalytic step 2 spliceosome"/>
    <property type="evidence" value="ECO:0007669"/>
    <property type="project" value="TreeGrafter"/>
</dbReference>
<gene>
    <name evidence="5" type="ORF">L201_007647</name>
</gene>
<comment type="subcellular location">
    <subcellularLocation>
        <location evidence="1">Nucleus</location>
        <location evidence="1">Nucleolus</location>
    </subcellularLocation>
</comment>
<dbReference type="Proteomes" id="UP001355207">
    <property type="component" value="Chromosome 11"/>
</dbReference>
<dbReference type="AlphaFoldDB" id="A0AAX4K6G2"/>